<evidence type="ECO:0000259" key="2">
    <source>
        <dbReference type="Pfam" id="PF20152"/>
    </source>
</evidence>
<feature type="domain" description="DUF6534" evidence="2">
    <location>
        <begin position="152"/>
        <end position="238"/>
    </location>
</feature>
<feature type="transmembrane region" description="Helical" evidence="1">
    <location>
        <begin position="213"/>
        <end position="234"/>
    </location>
</feature>
<dbReference type="EMBL" id="ML179648">
    <property type="protein sequence ID" value="THU83674.1"/>
    <property type="molecule type" value="Genomic_DNA"/>
</dbReference>
<organism evidence="3 5">
    <name type="scientific">Dendrothele bispora (strain CBS 962.96)</name>
    <dbReference type="NCBI Taxonomy" id="1314807"/>
    <lineage>
        <taxon>Eukaryota</taxon>
        <taxon>Fungi</taxon>
        <taxon>Dikarya</taxon>
        <taxon>Basidiomycota</taxon>
        <taxon>Agaricomycotina</taxon>
        <taxon>Agaricomycetes</taxon>
        <taxon>Agaricomycetidae</taxon>
        <taxon>Agaricales</taxon>
        <taxon>Agaricales incertae sedis</taxon>
        <taxon>Dendrothele</taxon>
    </lineage>
</organism>
<evidence type="ECO:0000256" key="1">
    <source>
        <dbReference type="SAM" id="Phobius"/>
    </source>
</evidence>
<gene>
    <name evidence="4" type="ORF">K435DRAFT_663368</name>
    <name evidence="3" type="ORF">K435DRAFT_689111</name>
</gene>
<sequence length="287" mass="32290">VIAYILNCLLYGMVILQVYMYYLCFPNDRPRQKLLVGSFFIVCTFETALQMRDMVKEFAQSFGDLDVFTTVSLSALLQPVTTGIVSCGIQLFYAYQVYVASGSKFLRGVISFLSAIQMLSSIVQSIRSFHFRDYDSIREKTFVEFIAWLIGSAVCDVIIAVVMTFYLLRANSGFKHTHAPLRKLSVLIIETGSASAVLASAGCIVFLTTPDYYLHHVFMKCLMNLYFNTLLVILNNRMRIVGGREEARLNSRSIHIRHVPVEPSRTLHHKENLPGSASIFLTGAPPV</sequence>
<name>A0A4S8L507_DENBC</name>
<evidence type="ECO:0000313" key="5">
    <source>
        <dbReference type="Proteomes" id="UP000297245"/>
    </source>
</evidence>
<dbReference type="Proteomes" id="UP000297245">
    <property type="component" value="Unassembled WGS sequence"/>
</dbReference>
<feature type="non-terminal residue" evidence="3">
    <location>
        <position position="1"/>
    </location>
</feature>
<feature type="transmembrane region" description="Helical" evidence="1">
    <location>
        <begin position="6"/>
        <end position="22"/>
    </location>
</feature>
<proteinExistence type="predicted"/>
<dbReference type="EMBL" id="ML179163">
    <property type="protein sequence ID" value="THU97049.1"/>
    <property type="molecule type" value="Genomic_DNA"/>
</dbReference>
<dbReference type="Pfam" id="PF20152">
    <property type="entry name" value="DUF6534"/>
    <property type="match status" value="1"/>
</dbReference>
<feature type="transmembrane region" description="Helical" evidence="1">
    <location>
        <begin position="71"/>
        <end position="93"/>
    </location>
</feature>
<feature type="transmembrane region" description="Helical" evidence="1">
    <location>
        <begin position="184"/>
        <end position="207"/>
    </location>
</feature>
<accession>A0A4S8L507</accession>
<dbReference type="AlphaFoldDB" id="A0A4S8L507"/>
<keyword evidence="1" id="KW-1133">Transmembrane helix</keyword>
<keyword evidence="1" id="KW-0472">Membrane</keyword>
<keyword evidence="1" id="KW-0812">Transmembrane</keyword>
<reference evidence="3 5" key="1">
    <citation type="journal article" date="2019" name="Nat. Ecol. Evol.">
        <title>Megaphylogeny resolves global patterns of mushroom evolution.</title>
        <authorList>
            <person name="Varga T."/>
            <person name="Krizsan K."/>
            <person name="Foldi C."/>
            <person name="Dima B."/>
            <person name="Sanchez-Garcia M."/>
            <person name="Sanchez-Ramirez S."/>
            <person name="Szollosi G.J."/>
            <person name="Szarkandi J.G."/>
            <person name="Papp V."/>
            <person name="Albert L."/>
            <person name="Andreopoulos W."/>
            <person name="Angelini C."/>
            <person name="Antonin V."/>
            <person name="Barry K.W."/>
            <person name="Bougher N.L."/>
            <person name="Buchanan P."/>
            <person name="Buyck B."/>
            <person name="Bense V."/>
            <person name="Catcheside P."/>
            <person name="Chovatia M."/>
            <person name="Cooper J."/>
            <person name="Damon W."/>
            <person name="Desjardin D."/>
            <person name="Finy P."/>
            <person name="Geml J."/>
            <person name="Haridas S."/>
            <person name="Hughes K."/>
            <person name="Justo A."/>
            <person name="Karasinski D."/>
            <person name="Kautmanova I."/>
            <person name="Kiss B."/>
            <person name="Kocsube S."/>
            <person name="Kotiranta H."/>
            <person name="LaButti K.M."/>
            <person name="Lechner B.E."/>
            <person name="Liimatainen K."/>
            <person name="Lipzen A."/>
            <person name="Lukacs Z."/>
            <person name="Mihaltcheva S."/>
            <person name="Morgado L.N."/>
            <person name="Niskanen T."/>
            <person name="Noordeloos M.E."/>
            <person name="Ohm R.A."/>
            <person name="Ortiz-Santana B."/>
            <person name="Ovrebo C."/>
            <person name="Racz N."/>
            <person name="Riley R."/>
            <person name="Savchenko A."/>
            <person name="Shiryaev A."/>
            <person name="Soop K."/>
            <person name="Spirin V."/>
            <person name="Szebenyi C."/>
            <person name="Tomsovsky M."/>
            <person name="Tulloss R.E."/>
            <person name="Uehling J."/>
            <person name="Grigoriev I.V."/>
            <person name="Vagvolgyi C."/>
            <person name="Papp T."/>
            <person name="Martin F.M."/>
            <person name="Miettinen O."/>
            <person name="Hibbett D.S."/>
            <person name="Nagy L.G."/>
        </authorList>
    </citation>
    <scope>NUCLEOTIDE SEQUENCE [LARGE SCALE GENOMIC DNA]</scope>
    <source>
        <strain evidence="3 5">CBS 962.96</strain>
    </source>
</reference>
<evidence type="ECO:0000313" key="3">
    <source>
        <dbReference type="EMBL" id="THU83674.1"/>
    </source>
</evidence>
<keyword evidence="5" id="KW-1185">Reference proteome</keyword>
<dbReference type="InterPro" id="IPR045339">
    <property type="entry name" value="DUF6534"/>
</dbReference>
<feature type="transmembrane region" description="Helical" evidence="1">
    <location>
        <begin position="146"/>
        <end position="168"/>
    </location>
</feature>
<dbReference type="OrthoDB" id="2681808at2759"/>
<protein>
    <recommendedName>
        <fullName evidence="2">DUF6534 domain-containing protein</fullName>
    </recommendedName>
</protein>
<dbReference type="PANTHER" id="PTHR40465">
    <property type="entry name" value="CHROMOSOME 1, WHOLE GENOME SHOTGUN SEQUENCE"/>
    <property type="match status" value="1"/>
</dbReference>
<dbReference type="PANTHER" id="PTHR40465:SF1">
    <property type="entry name" value="DUF6534 DOMAIN-CONTAINING PROTEIN"/>
    <property type="match status" value="1"/>
</dbReference>
<evidence type="ECO:0000313" key="4">
    <source>
        <dbReference type="EMBL" id="THU97049.1"/>
    </source>
</evidence>
<feature type="transmembrane region" description="Helical" evidence="1">
    <location>
        <begin position="105"/>
        <end position="126"/>
    </location>
</feature>